<feature type="repeat" description="ANK" evidence="3">
    <location>
        <begin position="636"/>
        <end position="668"/>
    </location>
</feature>
<accession>A0AAX4I143</accession>
<dbReference type="KEGG" id="cdet:87938593"/>
<protein>
    <submittedName>
        <fullName evidence="6">NACHT nucleoside triphosphatase, P-loop containing nucleoside triphosphate hydrolase</fullName>
    </submittedName>
</protein>
<gene>
    <name evidence="6" type="ORF">CDEST_02090</name>
</gene>
<feature type="repeat" description="ANK" evidence="3">
    <location>
        <begin position="570"/>
        <end position="602"/>
    </location>
</feature>
<proteinExistence type="predicted"/>
<evidence type="ECO:0000256" key="4">
    <source>
        <dbReference type="SAM" id="MobiDB-lite"/>
    </source>
</evidence>
<dbReference type="Pfam" id="PF24883">
    <property type="entry name" value="NPHP3_N"/>
    <property type="match status" value="1"/>
</dbReference>
<dbReference type="Gene3D" id="1.25.40.20">
    <property type="entry name" value="Ankyrin repeat-containing domain"/>
    <property type="match status" value="2"/>
</dbReference>
<evidence type="ECO:0000313" key="6">
    <source>
        <dbReference type="EMBL" id="WQF77076.1"/>
    </source>
</evidence>
<evidence type="ECO:0000256" key="1">
    <source>
        <dbReference type="ARBA" id="ARBA00022737"/>
    </source>
</evidence>
<dbReference type="SUPFAM" id="SSF48403">
    <property type="entry name" value="Ankyrin repeat"/>
    <property type="match status" value="1"/>
</dbReference>
<dbReference type="SMART" id="SM00248">
    <property type="entry name" value="ANK"/>
    <property type="match status" value="9"/>
</dbReference>
<feature type="domain" description="Nephrocystin 3-like N-terminal" evidence="5">
    <location>
        <begin position="74"/>
        <end position="240"/>
    </location>
</feature>
<dbReference type="PROSITE" id="PS50088">
    <property type="entry name" value="ANK_REPEAT"/>
    <property type="match status" value="6"/>
</dbReference>
<dbReference type="EMBL" id="CP137305">
    <property type="protein sequence ID" value="WQF77076.1"/>
    <property type="molecule type" value="Genomic_DNA"/>
</dbReference>
<keyword evidence="7" id="KW-1185">Reference proteome</keyword>
<dbReference type="Pfam" id="PF00023">
    <property type="entry name" value="Ank"/>
    <property type="match status" value="1"/>
</dbReference>
<dbReference type="AlphaFoldDB" id="A0AAX4I143"/>
<dbReference type="SUPFAM" id="SSF52540">
    <property type="entry name" value="P-loop containing nucleoside triphosphate hydrolases"/>
    <property type="match status" value="1"/>
</dbReference>
<dbReference type="InterPro" id="IPR056884">
    <property type="entry name" value="NPHP3-like_N"/>
</dbReference>
<dbReference type="Gene3D" id="3.40.50.300">
    <property type="entry name" value="P-loop containing nucleotide triphosphate hydrolases"/>
    <property type="match status" value="1"/>
</dbReference>
<dbReference type="InterPro" id="IPR027417">
    <property type="entry name" value="P-loop_NTPase"/>
</dbReference>
<dbReference type="PRINTS" id="PR01415">
    <property type="entry name" value="ANKYRIN"/>
</dbReference>
<dbReference type="GO" id="GO:0016787">
    <property type="term" value="F:hydrolase activity"/>
    <property type="evidence" value="ECO:0007669"/>
    <property type="project" value="UniProtKB-KW"/>
</dbReference>
<keyword evidence="1" id="KW-0677">Repeat</keyword>
<dbReference type="PANTHER" id="PTHR24198:SF165">
    <property type="entry name" value="ANKYRIN REPEAT-CONTAINING PROTEIN-RELATED"/>
    <property type="match status" value="1"/>
</dbReference>
<dbReference type="PANTHER" id="PTHR24198">
    <property type="entry name" value="ANKYRIN REPEAT AND PROTEIN KINASE DOMAIN-CONTAINING PROTEIN"/>
    <property type="match status" value="1"/>
</dbReference>
<evidence type="ECO:0000259" key="5">
    <source>
        <dbReference type="Pfam" id="PF24883"/>
    </source>
</evidence>
<keyword evidence="6" id="KW-0378">Hydrolase</keyword>
<reference evidence="7" key="1">
    <citation type="journal article" date="2023" name="bioRxiv">
        <title>Complete genome of the Medicago anthracnose fungus, Colletotrichum destructivum, reveals a mini-chromosome-like region within a core chromosome.</title>
        <authorList>
            <person name="Lapalu N."/>
            <person name="Simon A."/>
            <person name="Lu A."/>
            <person name="Plaumann P.-L."/>
            <person name="Amselem J."/>
            <person name="Pigne S."/>
            <person name="Auger A."/>
            <person name="Koch C."/>
            <person name="Dallery J.-F."/>
            <person name="O'Connell R.J."/>
        </authorList>
    </citation>
    <scope>NUCLEOTIDE SEQUENCE [LARGE SCALE GENOMIC DNA]</scope>
    <source>
        <strain evidence="7">CBS 520.97</strain>
    </source>
</reference>
<dbReference type="Pfam" id="PF12796">
    <property type="entry name" value="Ank_2"/>
    <property type="match status" value="3"/>
</dbReference>
<dbReference type="InterPro" id="IPR002110">
    <property type="entry name" value="Ankyrin_rpt"/>
</dbReference>
<organism evidence="6 7">
    <name type="scientific">Colletotrichum destructivum</name>
    <dbReference type="NCBI Taxonomy" id="34406"/>
    <lineage>
        <taxon>Eukaryota</taxon>
        <taxon>Fungi</taxon>
        <taxon>Dikarya</taxon>
        <taxon>Ascomycota</taxon>
        <taxon>Pezizomycotina</taxon>
        <taxon>Sordariomycetes</taxon>
        <taxon>Hypocreomycetidae</taxon>
        <taxon>Glomerellales</taxon>
        <taxon>Glomerellaceae</taxon>
        <taxon>Colletotrichum</taxon>
        <taxon>Colletotrichum destructivum species complex</taxon>
    </lineage>
</organism>
<name>A0AAX4I143_9PEZI</name>
<dbReference type="GeneID" id="87938593"/>
<keyword evidence="2 3" id="KW-0040">ANK repeat</keyword>
<evidence type="ECO:0000256" key="2">
    <source>
        <dbReference type="ARBA" id="ARBA00023043"/>
    </source>
</evidence>
<dbReference type="PROSITE" id="PS50297">
    <property type="entry name" value="ANK_REP_REGION"/>
    <property type="match status" value="5"/>
</dbReference>
<feature type="repeat" description="ANK" evidence="3">
    <location>
        <begin position="603"/>
        <end position="635"/>
    </location>
</feature>
<evidence type="ECO:0000256" key="3">
    <source>
        <dbReference type="PROSITE-ProRule" id="PRU00023"/>
    </source>
</evidence>
<dbReference type="RefSeq" id="XP_062774300.1">
    <property type="nucleotide sequence ID" value="XM_062918249.1"/>
</dbReference>
<feature type="repeat" description="ANK" evidence="3">
    <location>
        <begin position="804"/>
        <end position="828"/>
    </location>
</feature>
<sequence>MGEKHGKKHSGPADTHTDVSGTSSNSGLSAELRQILARIEGEIRAETRREIHSWLGQRLPNDRYHDSLQRRLVGTCDWILYRPAFTQWLSSEPITNAKLLWINGPPGFGKTILCARIVEHLSSTLQTPVAHYFFSSDLETRDDPFSIIRAWVSQIVYHHEDAFEYVRQRWEADADPVVTRATTLTIFKRLLHIVPDCICVVDGLDECTSSDTGNSSLMAFFRSVTDAMSGTSARVLLVSRDEQRIRYAVTDNALDSLIEHKISPDDVRPDTTVVSREIIDRKLPNKGDDVRSTLSEALANRCDGQFLWLTMQEPALRKGMNTKQLQQAINNSPTGLEHLYDHAWTKITQYREPDKARAFALLRWAAFALRPLTVCEITEAALIDDSEDLPLEDLPDALDADYTETEITVCLVHFTVREYLLPNLPLPTWLRQNQHLHASHEQLQNTSIAKACLHYISSRRTWDGSPLNTTSPVGISLRNYAAISWHQHIDLGLPMVIELSKVIREFFDERNPTWIAWRTMIELEDAKQDNRLVEINPPGPLYYAVRFQLTSEVRFLVKEKGYNVNENSSLGRSALVCACFNGDVKIAAILIANGADATIAVEDRRTPMHAASQNGHINVVRLLLEKGVDTTVTDEDGWTPMHFASQNGHIEVVKLLLKKRADAVVTNNDGWTPMHAASLSGHVDVVKLLVEKGADATATDNNGRTPIHAALQNDHIDVFQMFLQTERINIDWRDKNGRSLLSLAAGNGHETILKTILVIDNLDINSCDTSGRTALSWAASKGKEKAVLLLLANGKMDLYFEDKHGFTPLMRATWRSHIKVVKLLIQAGCGPQDTCKDGLVFQAFNFMLTVDFDEFMTSIGYVRDEDLLGLRGLFQEPITM</sequence>
<evidence type="ECO:0000313" key="7">
    <source>
        <dbReference type="Proteomes" id="UP001322277"/>
    </source>
</evidence>
<feature type="compositionally biased region" description="Basic residues" evidence="4">
    <location>
        <begin position="1"/>
        <end position="10"/>
    </location>
</feature>
<dbReference type="InterPro" id="IPR036770">
    <property type="entry name" value="Ankyrin_rpt-contain_sf"/>
</dbReference>
<feature type="repeat" description="ANK" evidence="3">
    <location>
        <begin position="702"/>
        <end position="724"/>
    </location>
</feature>
<feature type="repeat" description="ANK" evidence="3">
    <location>
        <begin position="669"/>
        <end position="701"/>
    </location>
</feature>
<dbReference type="Proteomes" id="UP001322277">
    <property type="component" value="Chromosome 1"/>
</dbReference>
<feature type="region of interest" description="Disordered" evidence="4">
    <location>
        <begin position="1"/>
        <end position="26"/>
    </location>
</feature>